<proteinExistence type="predicted"/>
<evidence type="ECO:0000256" key="1">
    <source>
        <dbReference type="SAM" id="MobiDB-lite"/>
    </source>
</evidence>
<comment type="caution">
    <text evidence="2">The sequence shown here is derived from an EMBL/GenBank/DDBJ whole genome shotgun (WGS) entry which is preliminary data.</text>
</comment>
<dbReference type="Proteomes" id="UP001054945">
    <property type="component" value="Unassembled WGS sequence"/>
</dbReference>
<gene>
    <name evidence="2" type="ORF">CEXT_159921</name>
</gene>
<dbReference type="AlphaFoldDB" id="A0AAV4TSZ2"/>
<sequence length="66" mass="7343">MKENSLIAFPDLGVISTGKTAGVLEGEESLPKRSPRPPSPAEIGYKTRPISIHHLSGHPEKRRERW</sequence>
<evidence type="ECO:0000313" key="2">
    <source>
        <dbReference type="EMBL" id="GIY48427.1"/>
    </source>
</evidence>
<accession>A0AAV4TSZ2</accession>
<feature type="compositionally biased region" description="Basic and acidic residues" evidence="1">
    <location>
        <begin position="57"/>
        <end position="66"/>
    </location>
</feature>
<protein>
    <submittedName>
        <fullName evidence="2">Uncharacterized protein</fullName>
    </submittedName>
</protein>
<name>A0AAV4TSZ2_CAEEX</name>
<keyword evidence="3" id="KW-1185">Reference proteome</keyword>
<reference evidence="2 3" key="1">
    <citation type="submission" date="2021-06" db="EMBL/GenBank/DDBJ databases">
        <title>Caerostris extrusa draft genome.</title>
        <authorList>
            <person name="Kono N."/>
            <person name="Arakawa K."/>
        </authorList>
    </citation>
    <scope>NUCLEOTIDE SEQUENCE [LARGE SCALE GENOMIC DNA]</scope>
</reference>
<feature type="region of interest" description="Disordered" evidence="1">
    <location>
        <begin position="18"/>
        <end position="66"/>
    </location>
</feature>
<dbReference type="EMBL" id="BPLR01011713">
    <property type="protein sequence ID" value="GIY48427.1"/>
    <property type="molecule type" value="Genomic_DNA"/>
</dbReference>
<evidence type="ECO:0000313" key="3">
    <source>
        <dbReference type="Proteomes" id="UP001054945"/>
    </source>
</evidence>
<organism evidence="2 3">
    <name type="scientific">Caerostris extrusa</name>
    <name type="common">Bark spider</name>
    <name type="synonym">Caerostris bankana</name>
    <dbReference type="NCBI Taxonomy" id="172846"/>
    <lineage>
        <taxon>Eukaryota</taxon>
        <taxon>Metazoa</taxon>
        <taxon>Ecdysozoa</taxon>
        <taxon>Arthropoda</taxon>
        <taxon>Chelicerata</taxon>
        <taxon>Arachnida</taxon>
        <taxon>Araneae</taxon>
        <taxon>Araneomorphae</taxon>
        <taxon>Entelegynae</taxon>
        <taxon>Araneoidea</taxon>
        <taxon>Araneidae</taxon>
        <taxon>Caerostris</taxon>
    </lineage>
</organism>